<evidence type="ECO:0000313" key="3">
    <source>
        <dbReference type="Proteomes" id="UP001321760"/>
    </source>
</evidence>
<dbReference type="Proteomes" id="UP001321760">
    <property type="component" value="Unassembled WGS sequence"/>
</dbReference>
<feature type="region of interest" description="Disordered" evidence="1">
    <location>
        <begin position="354"/>
        <end position="391"/>
    </location>
</feature>
<reference evidence="2" key="2">
    <citation type="submission" date="2023-05" db="EMBL/GenBank/DDBJ databases">
        <authorList>
            <consortium name="Lawrence Berkeley National Laboratory"/>
            <person name="Steindorff A."/>
            <person name="Hensen N."/>
            <person name="Bonometti L."/>
            <person name="Westerberg I."/>
            <person name="Brannstrom I.O."/>
            <person name="Guillou S."/>
            <person name="Cros-Aarteil S."/>
            <person name="Calhoun S."/>
            <person name="Haridas S."/>
            <person name="Kuo A."/>
            <person name="Mondo S."/>
            <person name="Pangilinan J."/>
            <person name="Riley R."/>
            <person name="Labutti K."/>
            <person name="Andreopoulos B."/>
            <person name="Lipzen A."/>
            <person name="Chen C."/>
            <person name="Yanf M."/>
            <person name="Daum C."/>
            <person name="Ng V."/>
            <person name="Clum A."/>
            <person name="Ohm R."/>
            <person name="Martin F."/>
            <person name="Silar P."/>
            <person name="Natvig D."/>
            <person name="Lalanne C."/>
            <person name="Gautier V."/>
            <person name="Ament-Velasquez S.L."/>
            <person name="Kruys A."/>
            <person name="Hutchinson M.I."/>
            <person name="Powell A.J."/>
            <person name="Barry K."/>
            <person name="Miller A.N."/>
            <person name="Grigoriev I.V."/>
            <person name="Debuchy R."/>
            <person name="Gladieux P."/>
            <person name="Thoren M.H."/>
            <person name="Johannesson H."/>
        </authorList>
    </citation>
    <scope>NUCLEOTIDE SEQUENCE</scope>
    <source>
        <strain evidence="2">PSN243</strain>
    </source>
</reference>
<name>A0AAV9GMR9_9PEZI</name>
<feature type="compositionally biased region" description="Polar residues" evidence="1">
    <location>
        <begin position="354"/>
        <end position="366"/>
    </location>
</feature>
<reference evidence="2" key="1">
    <citation type="journal article" date="2023" name="Mol. Phylogenet. Evol.">
        <title>Genome-scale phylogeny and comparative genomics of the fungal order Sordariales.</title>
        <authorList>
            <person name="Hensen N."/>
            <person name="Bonometti L."/>
            <person name="Westerberg I."/>
            <person name="Brannstrom I.O."/>
            <person name="Guillou S."/>
            <person name="Cros-Aarteil S."/>
            <person name="Calhoun S."/>
            <person name="Haridas S."/>
            <person name="Kuo A."/>
            <person name="Mondo S."/>
            <person name="Pangilinan J."/>
            <person name="Riley R."/>
            <person name="LaButti K."/>
            <person name="Andreopoulos B."/>
            <person name="Lipzen A."/>
            <person name="Chen C."/>
            <person name="Yan M."/>
            <person name="Daum C."/>
            <person name="Ng V."/>
            <person name="Clum A."/>
            <person name="Steindorff A."/>
            <person name="Ohm R.A."/>
            <person name="Martin F."/>
            <person name="Silar P."/>
            <person name="Natvig D.O."/>
            <person name="Lalanne C."/>
            <person name="Gautier V."/>
            <person name="Ament-Velasquez S.L."/>
            <person name="Kruys A."/>
            <person name="Hutchinson M.I."/>
            <person name="Powell A.J."/>
            <person name="Barry K."/>
            <person name="Miller A.N."/>
            <person name="Grigoriev I.V."/>
            <person name="Debuchy R."/>
            <person name="Gladieux P."/>
            <person name="Hiltunen Thoren M."/>
            <person name="Johannesson H."/>
        </authorList>
    </citation>
    <scope>NUCLEOTIDE SEQUENCE</scope>
    <source>
        <strain evidence="2">PSN243</strain>
    </source>
</reference>
<feature type="compositionally biased region" description="Acidic residues" evidence="1">
    <location>
        <begin position="311"/>
        <end position="330"/>
    </location>
</feature>
<sequence length="421" mass="47284">MKKSRYSRSDIARFSKIPANIAEINPASLTNSHLGNGKIGKVSVECRFLHEHTQWGQLQYKHGALSAGIIHMEIFFTNLHDCVLESATIRVVLDGDNELLQRYQKVVGHKGADKKNAVEVRQLGPVSITGTPFGITSRSLFSLAPHAEFSGFGGGLGEVTREKELRRETRWVFEGSACRHKSTGGSGPANSATWCLNENLPEGQPSHGNRFRTAFVFANDGRPFLLRVEVDGALRKKRHVMKEGLKKSLGIYRFDSHKDTPNTLVRGFQGEKKRLNKYADRLETDMDELNGAVDYNKRRGAEKHPQARDLAEEEEEEQTEIGEEEEEDEKTVENEFRKKSDTTQADDLFAELIKSQSGSQIGSENGLSVKKGAAENPIPQSLGSPKKGQEEKLEEERAVLYVWIMLFLREFLGRRIQYLLG</sequence>
<keyword evidence="3" id="KW-1185">Reference proteome</keyword>
<feature type="region of interest" description="Disordered" evidence="1">
    <location>
        <begin position="293"/>
        <end position="341"/>
    </location>
</feature>
<proteinExistence type="predicted"/>
<gene>
    <name evidence="2" type="ORF">QBC34DRAFT_97487</name>
</gene>
<dbReference type="EMBL" id="MU865939">
    <property type="protein sequence ID" value="KAK4449041.1"/>
    <property type="molecule type" value="Genomic_DNA"/>
</dbReference>
<protein>
    <recommendedName>
        <fullName evidence="4">C2 NT-type domain-containing protein</fullName>
    </recommendedName>
</protein>
<comment type="caution">
    <text evidence="2">The sequence shown here is derived from an EMBL/GenBank/DDBJ whole genome shotgun (WGS) entry which is preliminary data.</text>
</comment>
<accession>A0AAV9GMR9</accession>
<feature type="compositionally biased region" description="Basic and acidic residues" evidence="1">
    <location>
        <begin position="331"/>
        <end position="341"/>
    </location>
</feature>
<organism evidence="2 3">
    <name type="scientific">Podospora aff. communis PSN243</name>
    <dbReference type="NCBI Taxonomy" id="3040156"/>
    <lineage>
        <taxon>Eukaryota</taxon>
        <taxon>Fungi</taxon>
        <taxon>Dikarya</taxon>
        <taxon>Ascomycota</taxon>
        <taxon>Pezizomycotina</taxon>
        <taxon>Sordariomycetes</taxon>
        <taxon>Sordariomycetidae</taxon>
        <taxon>Sordariales</taxon>
        <taxon>Podosporaceae</taxon>
        <taxon>Podospora</taxon>
    </lineage>
</organism>
<evidence type="ECO:0008006" key="4">
    <source>
        <dbReference type="Google" id="ProtNLM"/>
    </source>
</evidence>
<dbReference type="AlphaFoldDB" id="A0AAV9GMR9"/>
<evidence type="ECO:0000313" key="2">
    <source>
        <dbReference type="EMBL" id="KAK4449041.1"/>
    </source>
</evidence>
<evidence type="ECO:0000256" key="1">
    <source>
        <dbReference type="SAM" id="MobiDB-lite"/>
    </source>
</evidence>
<feature type="compositionally biased region" description="Basic and acidic residues" evidence="1">
    <location>
        <begin position="295"/>
        <end position="310"/>
    </location>
</feature>